<feature type="signal peptide" evidence="1">
    <location>
        <begin position="1"/>
        <end position="28"/>
    </location>
</feature>
<feature type="domain" description="Peptidase S8 pro-domain" evidence="2">
    <location>
        <begin position="34"/>
        <end position="62"/>
    </location>
</feature>
<gene>
    <name evidence="3" type="ORF">KC01_LOCUS14604</name>
</gene>
<dbReference type="Gene3D" id="3.30.70.850">
    <property type="entry name" value="Peptidase S8, pro-domain"/>
    <property type="match status" value="1"/>
</dbReference>
<keyword evidence="1" id="KW-0732">Signal</keyword>
<organism evidence="3 4">
    <name type="scientific">Knipowitschia caucasica</name>
    <name type="common">Caucasian dwarf goby</name>
    <name type="synonym">Pomatoschistus caucasicus</name>
    <dbReference type="NCBI Taxonomy" id="637954"/>
    <lineage>
        <taxon>Eukaryota</taxon>
        <taxon>Metazoa</taxon>
        <taxon>Chordata</taxon>
        <taxon>Craniata</taxon>
        <taxon>Vertebrata</taxon>
        <taxon>Euteleostomi</taxon>
        <taxon>Actinopterygii</taxon>
        <taxon>Neopterygii</taxon>
        <taxon>Teleostei</taxon>
        <taxon>Neoteleostei</taxon>
        <taxon>Acanthomorphata</taxon>
        <taxon>Gobiaria</taxon>
        <taxon>Gobiiformes</taxon>
        <taxon>Gobioidei</taxon>
        <taxon>Gobiidae</taxon>
        <taxon>Gobiinae</taxon>
        <taxon>Knipowitschia</taxon>
    </lineage>
</organism>
<evidence type="ECO:0000259" key="2">
    <source>
        <dbReference type="Pfam" id="PF16470"/>
    </source>
</evidence>
<name>A0AAV2K2X8_KNICA</name>
<keyword evidence="4" id="KW-1185">Reference proteome</keyword>
<dbReference type="InterPro" id="IPR038466">
    <property type="entry name" value="S8_pro-domain_sf"/>
</dbReference>
<dbReference type="InterPro" id="IPR032815">
    <property type="entry name" value="S8_pro-domain"/>
</dbReference>
<dbReference type="Proteomes" id="UP001497482">
    <property type="component" value="Chromosome 16"/>
</dbReference>
<reference evidence="3 4" key="1">
    <citation type="submission" date="2024-04" db="EMBL/GenBank/DDBJ databases">
        <authorList>
            <person name="Waldvogel A.-M."/>
            <person name="Schoenle A."/>
        </authorList>
    </citation>
    <scope>NUCLEOTIDE SEQUENCE [LARGE SCALE GENOMIC DNA]</scope>
</reference>
<dbReference type="SUPFAM" id="SSF54897">
    <property type="entry name" value="Protease propeptides/inhibitors"/>
    <property type="match status" value="1"/>
</dbReference>
<dbReference type="AlphaFoldDB" id="A0AAV2K2X8"/>
<accession>A0AAV2K2X8</accession>
<dbReference type="EMBL" id="OZ035838">
    <property type="protein sequence ID" value="CAL1584237.1"/>
    <property type="molecule type" value="Genomic_DNA"/>
</dbReference>
<feature type="chain" id="PRO_5043853170" description="Peptidase S8 pro-domain domain-containing protein" evidence="1">
    <location>
        <begin position="29"/>
        <end position="72"/>
    </location>
</feature>
<evidence type="ECO:0000313" key="4">
    <source>
        <dbReference type="Proteomes" id="UP001497482"/>
    </source>
</evidence>
<protein>
    <recommendedName>
        <fullName evidence="2">Peptidase S8 pro-domain domain-containing protein</fullName>
    </recommendedName>
</protein>
<sequence length="72" mass="8061">MVRHGAWGRSLLCVLAVCLGFVSSPCKARIYTNHWAVRIAGGEEMAHWIAEKYGYRNMGQPTRAKPQQVSQS</sequence>
<evidence type="ECO:0000256" key="1">
    <source>
        <dbReference type="SAM" id="SignalP"/>
    </source>
</evidence>
<proteinExistence type="predicted"/>
<dbReference type="Pfam" id="PF16470">
    <property type="entry name" value="S8_pro-domain"/>
    <property type="match status" value="1"/>
</dbReference>
<evidence type="ECO:0000313" key="3">
    <source>
        <dbReference type="EMBL" id="CAL1584237.1"/>
    </source>
</evidence>